<dbReference type="EMBL" id="GELH01000737">
    <property type="protein sequence ID" value="JAS03535.1"/>
    <property type="molecule type" value="Transcribed_RNA"/>
</dbReference>
<sequence>MKVNLNLFKQGNMMFGLNLRDYKHCWGLVPMMFSFVVGGVYCTWYSARLLYACPDVEIMSNSRPMPYENQPQSVRYRSWTNLDYNTIKNQSERQSVGEIGSLTARPRQWNKDAY</sequence>
<keyword evidence="1" id="KW-0812">Transmembrane</keyword>
<dbReference type="Pfam" id="PF06522">
    <property type="entry name" value="B12D"/>
    <property type="match status" value="1"/>
</dbReference>
<evidence type="ECO:0000313" key="2">
    <source>
        <dbReference type="EMBL" id="JAS03535.1"/>
    </source>
</evidence>
<proteinExistence type="predicted"/>
<keyword evidence="1" id="KW-0472">Membrane</keyword>
<name>A0A194ALV8_PINFU</name>
<organism evidence="2">
    <name type="scientific">Pinctada fucata</name>
    <name type="common">Akoya pearl oyster</name>
    <name type="synonym">Pinctada imbricata fucata</name>
    <dbReference type="NCBI Taxonomy" id="50426"/>
    <lineage>
        <taxon>Eukaryota</taxon>
        <taxon>Metazoa</taxon>
        <taxon>Spiralia</taxon>
        <taxon>Lophotrochozoa</taxon>
        <taxon>Mollusca</taxon>
        <taxon>Bivalvia</taxon>
        <taxon>Autobranchia</taxon>
        <taxon>Pteriomorphia</taxon>
        <taxon>Pterioida</taxon>
        <taxon>Pterioidea</taxon>
        <taxon>Pteriidae</taxon>
        <taxon>Pinctada</taxon>
    </lineage>
</organism>
<dbReference type="EMBL" id="GELH01000738">
    <property type="protein sequence ID" value="JAS03534.1"/>
    <property type="molecule type" value="Transcribed_RNA"/>
</dbReference>
<evidence type="ECO:0000256" key="1">
    <source>
        <dbReference type="SAM" id="Phobius"/>
    </source>
</evidence>
<keyword evidence="1" id="KW-1133">Transmembrane helix</keyword>
<protein>
    <submittedName>
        <fullName evidence="2">Uncharacterized protein</fullName>
    </submittedName>
</protein>
<accession>A0A194ALV8</accession>
<dbReference type="AlphaFoldDB" id="A0A194ALV8"/>
<feature type="transmembrane region" description="Helical" evidence="1">
    <location>
        <begin position="25"/>
        <end position="47"/>
    </location>
</feature>
<dbReference type="InterPro" id="IPR010530">
    <property type="entry name" value="B12D"/>
</dbReference>
<reference evidence="2" key="1">
    <citation type="submission" date="2016-03" db="EMBL/GenBank/DDBJ databases">
        <authorList>
            <person name="Ploux O."/>
        </authorList>
    </citation>
    <scope>NUCLEOTIDE SEQUENCE</scope>
    <source>
        <tissue evidence="2">Mantle</tissue>
    </source>
</reference>